<dbReference type="Proteomes" id="UP000503462">
    <property type="component" value="Chromosome 4"/>
</dbReference>
<dbReference type="EMBL" id="CP051142">
    <property type="protein sequence ID" value="QIX00363.1"/>
    <property type="molecule type" value="Genomic_DNA"/>
</dbReference>
<feature type="region of interest" description="Disordered" evidence="1">
    <location>
        <begin position="1"/>
        <end position="94"/>
    </location>
</feature>
<sequence length="308" mass="34053">MDRPAPATPTHRDSPLPSLRRGMVSRRAWPKAADDPRQSLRIPHREELAPDPDEDDIERYDDDGAFQPAGFRARFERTRSEEAGNQQPQQGSGLFGFLGSALRLASDFVQPGPVQNAGEQQEGQAPASPTQSVTQRAISPDGTTVTRHVHGNGYSFTMTTTRGLQPRDPSGVQPFNRQPNDINDMMAQILGNIGAMPHAHAGFAAGPGSMFGDDIHRAGAPPPFPEVSFSCSDFHSVESTVTLSIPRKDLIASFLNSWSNTRLAMHQDPRQRMPSGRCHKEQSQKKISVTVARQNARFAWSRLRWTRR</sequence>
<organism evidence="2 3">
    <name type="scientific">Peltaster fructicola</name>
    <dbReference type="NCBI Taxonomy" id="286661"/>
    <lineage>
        <taxon>Eukaryota</taxon>
        <taxon>Fungi</taxon>
        <taxon>Dikarya</taxon>
        <taxon>Ascomycota</taxon>
        <taxon>Pezizomycotina</taxon>
        <taxon>Dothideomycetes</taxon>
        <taxon>Dothideomycetes incertae sedis</taxon>
        <taxon>Peltaster</taxon>
    </lineage>
</organism>
<accession>A0A6H0Y024</accession>
<dbReference type="AlphaFoldDB" id="A0A6H0Y024"/>
<evidence type="ECO:0000256" key="1">
    <source>
        <dbReference type="SAM" id="MobiDB-lite"/>
    </source>
</evidence>
<dbReference type="OrthoDB" id="8062037at2759"/>
<keyword evidence="3" id="KW-1185">Reference proteome</keyword>
<evidence type="ECO:0000313" key="3">
    <source>
        <dbReference type="Proteomes" id="UP000503462"/>
    </source>
</evidence>
<protein>
    <submittedName>
        <fullName evidence="2">Uncharacterized protein</fullName>
    </submittedName>
</protein>
<feature type="compositionally biased region" description="Polar residues" evidence="1">
    <location>
        <begin position="117"/>
        <end position="146"/>
    </location>
</feature>
<feature type="compositionally biased region" description="Basic and acidic residues" evidence="1">
    <location>
        <begin position="73"/>
        <end position="82"/>
    </location>
</feature>
<reference evidence="2 3" key="1">
    <citation type="journal article" date="2016" name="Sci. Rep.">
        <title>Peltaster fructicola genome reveals evolution from an invasive phytopathogen to an ectophytic parasite.</title>
        <authorList>
            <person name="Xu C."/>
            <person name="Chen H."/>
            <person name="Gleason M.L."/>
            <person name="Xu J.R."/>
            <person name="Liu H."/>
            <person name="Zhang R."/>
            <person name="Sun G."/>
        </authorList>
    </citation>
    <scope>NUCLEOTIDE SEQUENCE [LARGE SCALE GENOMIC DNA]</scope>
    <source>
        <strain evidence="2 3">LNHT1506</strain>
    </source>
</reference>
<feature type="region of interest" description="Disordered" evidence="1">
    <location>
        <begin position="110"/>
        <end position="153"/>
    </location>
</feature>
<evidence type="ECO:0000313" key="2">
    <source>
        <dbReference type="EMBL" id="QIX00363.1"/>
    </source>
</evidence>
<feature type="compositionally biased region" description="Acidic residues" evidence="1">
    <location>
        <begin position="49"/>
        <end position="64"/>
    </location>
</feature>
<feature type="compositionally biased region" description="Basic and acidic residues" evidence="1">
    <location>
        <begin position="32"/>
        <end position="48"/>
    </location>
</feature>
<name>A0A6H0Y024_9PEZI</name>
<gene>
    <name evidence="2" type="ORF">AMS68_005880</name>
</gene>
<proteinExistence type="predicted"/>